<dbReference type="Pfam" id="PF00550">
    <property type="entry name" value="PP-binding"/>
    <property type="match status" value="1"/>
</dbReference>
<dbReference type="AlphaFoldDB" id="A0A1M7K5B4"/>
<protein>
    <submittedName>
        <fullName evidence="2">Phosphopantetheine attachment site</fullName>
    </submittedName>
</protein>
<sequence length="82" mass="9648">MENDIKNNVRKMLGVLWKESLELEEVPKDEDNFFDLGGNSYKAFFLVENLPDEYRDKVELTDFYDCETFGEMVDIIAEKISN</sequence>
<accession>A0A1M7K5B4</accession>
<dbReference type="InterPro" id="IPR036736">
    <property type="entry name" value="ACP-like_sf"/>
</dbReference>
<evidence type="ECO:0000259" key="1">
    <source>
        <dbReference type="PROSITE" id="PS50075"/>
    </source>
</evidence>
<dbReference type="OrthoDB" id="2203190at2"/>
<dbReference type="PROSITE" id="PS50075">
    <property type="entry name" value="CARRIER"/>
    <property type="match status" value="1"/>
</dbReference>
<organism evidence="2 3">
    <name type="scientific">Ruminococcus flavefaciens</name>
    <dbReference type="NCBI Taxonomy" id="1265"/>
    <lineage>
        <taxon>Bacteria</taxon>
        <taxon>Bacillati</taxon>
        <taxon>Bacillota</taxon>
        <taxon>Clostridia</taxon>
        <taxon>Eubacteriales</taxon>
        <taxon>Oscillospiraceae</taxon>
        <taxon>Ruminococcus</taxon>
    </lineage>
</organism>
<evidence type="ECO:0000313" key="2">
    <source>
        <dbReference type="EMBL" id="SHM60470.1"/>
    </source>
</evidence>
<gene>
    <name evidence="2" type="ORF">SAMN04487860_107121</name>
</gene>
<dbReference type="InterPro" id="IPR009081">
    <property type="entry name" value="PP-bd_ACP"/>
</dbReference>
<feature type="domain" description="Carrier" evidence="1">
    <location>
        <begin position="4"/>
        <end position="80"/>
    </location>
</feature>
<name>A0A1M7K5B4_RUMFL</name>
<dbReference type="Proteomes" id="UP000184394">
    <property type="component" value="Unassembled WGS sequence"/>
</dbReference>
<dbReference type="Gene3D" id="1.10.1200.10">
    <property type="entry name" value="ACP-like"/>
    <property type="match status" value="1"/>
</dbReference>
<dbReference type="RefSeq" id="WP_072950889.1">
    <property type="nucleotide sequence ID" value="NZ_FRCT01000007.1"/>
</dbReference>
<dbReference type="SUPFAM" id="SSF47336">
    <property type="entry name" value="ACP-like"/>
    <property type="match status" value="1"/>
</dbReference>
<dbReference type="EMBL" id="FRCT01000007">
    <property type="protein sequence ID" value="SHM60470.1"/>
    <property type="molecule type" value="Genomic_DNA"/>
</dbReference>
<reference evidence="2 3" key="1">
    <citation type="submission" date="2016-11" db="EMBL/GenBank/DDBJ databases">
        <authorList>
            <person name="Jaros S."/>
            <person name="Januszkiewicz K."/>
            <person name="Wedrychowicz H."/>
        </authorList>
    </citation>
    <scope>NUCLEOTIDE SEQUENCE [LARGE SCALE GENOMIC DNA]</scope>
    <source>
        <strain evidence="2 3">Y1</strain>
    </source>
</reference>
<evidence type="ECO:0000313" key="3">
    <source>
        <dbReference type="Proteomes" id="UP000184394"/>
    </source>
</evidence>
<proteinExistence type="predicted"/>